<dbReference type="SUPFAM" id="SSF55811">
    <property type="entry name" value="Nudix"/>
    <property type="match status" value="1"/>
</dbReference>
<dbReference type="GO" id="GO:0015938">
    <property type="term" value="P:coenzyme A catabolic process"/>
    <property type="evidence" value="ECO:0007669"/>
    <property type="project" value="TreeGrafter"/>
</dbReference>
<dbReference type="InterPro" id="IPR000086">
    <property type="entry name" value="NUDIX_hydrolase_dom"/>
</dbReference>
<dbReference type="InterPro" id="IPR045121">
    <property type="entry name" value="CoAse"/>
</dbReference>
<dbReference type="GO" id="GO:0046872">
    <property type="term" value="F:metal ion binding"/>
    <property type="evidence" value="ECO:0007669"/>
    <property type="project" value="UniProtKB-KW"/>
</dbReference>
<evidence type="ECO:0000259" key="7">
    <source>
        <dbReference type="PROSITE" id="PS51462"/>
    </source>
</evidence>
<keyword evidence="3" id="KW-0479">Metal-binding</keyword>
<dbReference type="Gene3D" id="3.90.79.10">
    <property type="entry name" value="Nucleoside Triphosphate Pyrophosphohydrolase"/>
    <property type="match status" value="1"/>
</dbReference>
<dbReference type="GO" id="GO:0010945">
    <property type="term" value="F:coenzyme A diphosphatase activity"/>
    <property type="evidence" value="ECO:0007669"/>
    <property type="project" value="InterPro"/>
</dbReference>
<dbReference type="InterPro" id="IPR015797">
    <property type="entry name" value="NUDIX_hydrolase-like_dom_sf"/>
</dbReference>
<evidence type="ECO:0000313" key="9">
    <source>
        <dbReference type="Proteomes" id="UP000092666"/>
    </source>
</evidence>
<evidence type="ECO:0000256" key="6">
    <source>
        <dbReference type="ARBA" id="ARBA00023211"/>
    </source>
</evidence>
<organism evidence="8 9">
    <name type="scientific">Kwoniella heveanensis BCC8398</name>
    <dbReference type="NCBI Taxonomy" id="1296120"/>
    <lineage>
        <taxon>Eukaryota</taxon>
        <taxon>Fungi</taxon>
        <taxon>Dikarya</taxon>
        <taxon>Basidiomycota</taxon>
        <taxon>Agaricomycotina</taxon>
        <taxon>Tremellomycetes</taxon>
        <taxon>Tremellales</taxon>
        <taxon>Cryptococcaceae</taxon>
        <taxon>Kwoniella</taxon>
    </lineage>
</organism>
<evidence type="ECO:0000256" key="5">
    <source>
        <dbReference type="ARBA" id="ARBA00022842"/>
    </source>
</evidence>
<dbReference type="PROSITE" id="PS51462">
    <property type="entry name" value="NUDIX"/>
    <property type="match status" value="1"/>
</dbReference>
<protein>
    <recommendedName>
        <fullName evidence="7">Nudix hydrolase domain-containing protein</fullName>
    </recommendedName>
</protein>
<dbReference type="OrthoDB" id="206213at2759"/>
<dbReference type="STRING" id="1296120.A0A1B9GNG7"/>
<comment type="cofactor">
    <cofactor evidence="2">
        <name>Mg(2+)</name>
        <dbReference type="ChEBI" id="CHEBI:18420"/>
    </cofactor>
</comment>
<feature type="domain" description="Nudix hydrolase" evidence="7">
    <location>
        <begin position="55"/>
        <end position="222"/>
    </location>
</feature>
<dbReference type="PANTHER" id="PTHR12992:SF24">
    <property type="entry name" value="PEROXISOMAL COENZYME A DIPHOSPHATASE NUDT7"/>
    <property type="match status" value="1"/>
</dbReference>
<evidence type="ECO:0000256" key="1">
    <source>
        <dbReference type="ARBA" id="ARBA00001936"/>
    </source>
</evidence>
<dbReference type="Proteomes" id="UP000092666">
    <property type="component" value="Unassembled WGS sequence"/>
</dbReference>
<evidence type="ECO:0000256" key="3">
    <source>
        <dbReference type="ARBA" id="ARBA00022723"/>
    </source>
</evidence>
<reference evidence="9" key="2">
    <citation type="submission" date="2013-12" db="EMBL/GenBank/DDBJ databases">
        <title>Evolution of pathogenesis and genome organization in the Tremellales.</title>
        <authorList>
            <person name="Cuomo C."/>
            <person name="Litvintseva A."/>
            <person name="Heitman J."/>
            <person name="Chen Y."/>
            <person name="Sun S."/>
            <person name="Springer D."/>
            <person name="Dromer F."/>
            <person name="Young S."/>
            <person name="Zeng Q."/>
            <person name="Chapman S."/>
            <person name="Gujja S."/>
            <person name="Saif S."/>
            <person name="Birren B."/>
        </authorList>
    </citation>
    <scope>NUCLEOTIDE SEQUENCE [LARGE SCALE GENOMIC DNA]</scope>
    <source>
        <strain evidence="9">BCC8398</strain>
    </source>
</reference>
<reference evidence="8 9" key="1">
    <citation type="submission" date="2013-07" db="EMBL/GenBank/DDBJ databases">
        <title>The Genome Sequence of Cryptococcus heveanensis BCC8398.</title>
        <authorList>
            <consortium name="The Broad Institute Genome Sequencing Platform"/>
            <person name="Cuomo C."/>
            <person name="Litvintseva A."/>
            <person name="Chen Y."/>
            <person name="Heitman J."/>
            <person name="Sun S."/>
            <person name="Springer D."/>
            <person name="Dromer F."/>
            <person name="Young S.K."/>
            <person name="Zeng Q."/>
            <person name="Gargeya S."/>
            <person name="Fitzgerald M."/>
            <person name="Abouelleil A."/>
            <person name="Alvarado L."/>
            <person name="Berlin A.M."/>
            <person name="Chapman S.B."/>
            <person name="Dewar J."/>
            <person name="Goldberg J."/>
            <person name="Griggs A."/>
            <person name="Gujja S."/>
            <person name="Hansen M."/>
            <person name="Howarth C."/>
            <person name="Imamovic A."/>
            <person name="Larimer J."/>
            <person name="McCowan C."/>
            <person name="Murphy C."/>
            <person name="Pearson M."/>
            <person name="Priest M."/>
            <person name="Roberts A."/>
            <person name="Saif S."/>
            <person name="Shea T."/>
            <person name="Sykes S."/>
            <person name="Wortman J."/>
            <person name="Nusbaum C."/>
            <person name="Birren B."/>
        </authorList>
    </citation>
    <scope>NUCLEOTIDE SEQUENCE [LARGE SCALE GENOMIC DNA]</scope>
    <source>
        <strain evidence="8 9">BCC8398</strain>
    </source>
</reference>
<keyword evidence="6" id="KW-0464">Manganese</keyword>
<proteinExistence type="predicted"/>
<dbReference type="AlphaFoldDB" id="A0A1B9GNG7"/>
<name>A0A1B9GNG7_9TREE</name>
<keyword evidence="4" id="KW-0378">Hydrolase</keyword>
<evidence type="ECO:0000256" key="2">
    <source>
        <dbReference type="ARBA" id="ARBA00001946"/>
    </source>
</evidence>
<dbReference type="EMBL" id="KI669507">
    <property type="protein sequence ID" value="OCF32547.1"/>
    <property type="molecule type" value="Genomic_DNA"/>
</dbReference>
<evidence type="ECO:0000313" key="8">
    <source>
        <dbReference type="EMBL" id="OCF32547.1"/>
    </source>
</evidence>
<accession>A0A1B9GNG7</accession>
<dbReference type="CDD" id="cd03426">
    <property type="entry name" value="NUDIX_CoAse_Nudt7"/>
    <property type="match status" value="1"/>
</dbReference>
<gene>
    <name evidence="8" type="ORF">I316_05727</name>
</gene>
<dbReference type="Pfam" id="PF00293">
    <property type="entry name" value="NUDIX"/>
    <property type="match status" value="1"/>
</dbReference>
<keyword evidence="5" id="KW-0460">Magnesium</keyword>
<keyword evidence="9" id="KW-1185">Reference proteome</keyword>
<evidence type="ECO:0000256" key="4">
    <source>
        <dbReference type="ARBA" id="ARBA00022801"/>
    </source>
</evidence>
<comment type="cofactor">
    <cofactor evidence="1">
        <name>Mn(2+)</name>
        <dbReference type="ChEBI" id="CHEBI:29035"/>
    </cofactor>
</comment>
<sequence>MTTQAPLHPIRPFTRPILQSIRAKLIPTTPPINSLPAHTIVLSDDSGSSGKRRRPAESAVLIPLLNIGGEAHVLMEVRDKGMRVHAGEASFPGGKADEDDPDLIRTALREAQEELALPPDNVEILGRLKPEYSLGNRARVWPFVGFIHSNPIPTLSESTRSLRQPHPIEATSEILSSLPTSRLIPSPTEVSAILPIPLSALQTPSRLSTHYFRLDTSKPYHKIRCEDYVVLPNKDHSSPAPTVSASLLKDNETSSTADDFRGLEVWGLSGWFLNKLAERVGWCEMPPKGVMPED</sequence>
<dbReference type="PANTHER" id="PTHR12992">
    <property type="entry name" value="NUDIX HYDROLASE"/>
    <property type="match status" value="1"/>
</dbReference>